<dbReference type="EMBL" id="JARJLG010000123">
    <property type="protein sequence ID" value="KAJ7741423.1"/>
    <property type="molecule type" value="Genomic_DNA"/>
</dbReference>
<keyword evidence="2" id="KW-1185">Reference proteome</keyword>
<comment type="caution">
    <text evidence="1">The sequence shown here is derived from an EMBL/GenBank/DDBJ whole genome shotgun (WGS) entry which is preliminary data.</text>
</comment>
<dbReference type="Proteomes" id="UP001215280">
    <property type="component" value="Unassembled WGS sequence"/>
</dbReference>
<gene>
    <name evidence="1" type="ORF">DFH07DRAFT_838036</name>
</gene>
<name>A0AAD7IEQ7_9AGAR</name>
<organism evidence="1 2">
    <name type="scientific">Mycena maculata</name>
    <dbReference type="NCBI Taxonomy" id="230809"/>
    <lineage>
        <taxon>Eukaryota</taxon>
        <taxon>Fungi</taxon>
        <taxon>Dikarya</taxon>
        <taxon>Basidiomycota</taxon>
        <taxon>Agaricomycotina</taxon>
        <taxon>Agaricomycetes</taxon>
        <taxon>Agaricomycetidae</taxon>
        <taxon>Agaricales</taxon>
        <taxon>Marasmiineae</taxon>
        <taxon>Mycenaceae</taxon>
        <taxon>Mycena</taxon>
    </lineage>
</organism>
<dbReference type="AlphaFoldDB" id="A0AAD7IEQ7"/>
<protein>
    <submittedName>
        <fullName evidence="1">Uncharacterized protein</fullName>
    </submittedName>
</protein>
<accession>A0AAD7IEQ7</accession>
<sequence>MRLVYRCSSSSADQGCRASDWSRTPRLHCTLHPHCTRPLHRTHLRPRLGPPQRCPPRPPPCPLPRHRRCPPSPQAAQAPSEAPTFLGLSPLQVRAGPPTVRARTNASYIGCSVGNATVLQTCCAAVGSVPVFANNSGSLSCNCPFNGTAAQIADDQTNFIACAENISNATIGCSGVPSGTAVRWKTNIVAVVLGVAFLVGAMGL</sequence>
<evidence type="ECO:0000313" key="2">
    <source>
        <dbReference type="Proteomes" id="UP001215280"/>
    </source>
</evidence>
<proteinExistence type="predicted"/>
<reference evidence="1" key="1">
    <citation type="submission" date="2023-03" db="EMBL/GenBank/DDBJ databases">
        <title>Massive genome expansion in bonnet fungi (Mycena s.s.) driven by repeated elements and novel gene families across ecological guilds.</title>
        <authorList>
            <consortium name="Lawrence Berkeley National Laboratory"/>
            <person name="Harder C.B."/>
            <person name="Miyauchi S."/>
            <person name="Viragh M."/>
            <person name="Kuo A."/>
            <person name="Thoen E."/>
            <person name="Andreopoulos B."/>
            <person name="Lu D."/>
            <person name="Skrede I."/>
            <person name="Drula E."/>
            <person name="Henrissat B."/>
            <person name="Morin E."/>
            <person name="Kohler A."/>
            <person name="Barry K."/>
            <person name="LaButti K."/>
            <person name="Morin E."/>
            <person name="Salamov A."/>
            <person name="Lipzen A."/>
            <person name="Mereny Z."/>
            <person name="Hegedus B."/>
            <person name="Baldrian P."/>
            <person name="Stursova M."/>
            <person name="Weitz H."/>
            <person name="Taylor A."/>
            <person name="Grigoriev I.V."/>
            <person name="Nagy L.G."/>
            <person name="Martin F."/>
            <person name="Kauserud H."/>
        </authorList>
    </citation>
    <scope>NUCLEOTIDE SEQUENCE</scope>
    <source>
        <strain evidence="1">CBHHK188m</strain>
    </source>
</reference>
<evidence type="ECO:0000313" key="1">
    <source>
        <dbReference type="EMBL" id="KAJ7741423.1"/>
    </source>
</evidence>